<comment type="function">
    <text evidence="8">Secreted enzyme that regulates the endogenous N-fatty acyl amino acid (NAAs) tissue and circulating levels by functioning as a bidirectional NAA synthase/hydrolase. It condenses free fatty acids and free amino acids to generate NAAs and bidirectionally catalyzes the reverse hydrolysis reaction. Some of these NAAs stimulate oxidative metabolism via mitochondrial uncoupling, increasing energy expenditure in a UPC1-independent manner. Thereby, this secreted protein may indirectly regulate whole body energy expenditure. PM20D1 circulates in tight association with both low- and high-density (LDL and HDL,respectively) lipoprotein particles.</text>
</comment>
<protein>
    <submittedName>
        <fullName evidence="31">N-fatty-acyl-amino acid synthase hydrolase PM20D1</fullName>
    </submittedName>
</protein>
<comment type="catalytic activity">
    <reaction evidence="26">
        <text>N-(9Z-octadecenoyl)-L-lysine + H2O = L-lysine + (9Z)-octadecenoate</text>
        <dbReference type="Rhea" id="RHEA:64192"/>
        <dbReference type="ChEBI" id="CHEBI:15377"/>
        <dbReference type="ChEBI" id="CHEBI:30823"/>
        <dbReference type="ChEBI" id="CHEBI:32551"/>
        <dbReference type="ChEBI" id="CHEBI:149731"/>
    </reaction>
    <physiologicalReaction direction="left-to-right" evidence="26">
        <dbReference type="Rhea" id="RHEA:64193"/>
    </physiologicalReaction>
</comment>
<evidence type="ECO:0000256" key="25">
    <source>
        <dbReference type="ARBA" id="ARBA00049100"/>
    </source>
</evidence>
<comment type="catalytic activity">
    <reaction evidence="20">
        <text>N-(9Z-octadecenoyl)-L-glutamine + H2O = L-glutamine + (9Z)-octadecenoate</text>
        <dbReference type="Rhea" id="RHEA:51356"/>
        <dbReference type="ChEBI" id="CHEBI:15377"/>
        <dbReference type="ChEBI" id="CHEBI:30823"/>
        <dbReference type="ChEBI" id="CHEBI:58359"/>
        <dbReference type="ChEBI" id="CHEBI:134033"/>
    </reaction>
    <physiologicalReaction direction="left-to-right" evidence="20">
        <dbReference type="Rhea" id="RHEA:51357"/>
    </physiologicalReaction>
</comment>
<dbReference type="Gene3D" id="3.30.70.360">
    <property type="match status" value="1"/>
</dbReference>
<evidence type="ECO:0000256" key="29">
    <source>
        <dbReference type="SAM" id="Phobius"/>
    </source>
</evidence>
<dbReference type="GO" id="GO:0006520">
    <property type="term" value="P:amino acid metabolic process"/>
    <property type="evidence" value="ECO:0007669"/>
    <property type="project" value="UniProtKB-ARBA"/>
</dbReference>
<evidence type="ECO:0000256" key="21">
    <source>
        <dbReference type="ARBA" id="ARBA00048822"/>
    </source>
</evidence>
<evidence type="ECO:0000256" key="22">
    <source>
        <dbReference type="ARBA" id="ARBA00048827"/>
    </source>
</evidence>
<keyword evidence="5 31" id="KW-0378">Hydrolase</keyword>
<dbReference type="InterPro" id="IPR002933">
    <property type="entry name" value="Peptidase_M20"/>
</dbReference>
<evidence type="ECO:0000313" key="31">
    <source>
        <dbReference type="EMBL" id="CAH2221048.1"/>
    </source>
</evidence>
<feature type="binding site" evidence="28">
    <location>
        <position position="165"/>
    </location>
    <ligand>
        <name>Zn(2+)</name>
        <dbReference type="ChEBI" id="CHEBI:29105"/>
        <label>2</label>
    </ligand>
</feature>
<feature type="binding site" evidence="28">
    <location>
        <position position="165"/>
    </location>
    <ligand>
        <name>Zn(2+)</name>
        <dbReference type="ChEBI" id="CHEBI:29105"/>
        <label>1</label>
    </ligand>
</feature>
<proteinExistence type="inferred from homology"/>
<evidence type="ECO:0000256" key="27">
    <source>
        <dbReference type="PIRSR" id="PIRSR036696-1"/>
    </source>
</evidence>
<evidence type="ECO:0000256" key="26">
    <source>
        <dbReference type="ARBA" id="ARBA00049457"/>
    </source>
</evidence>
<evidence type="ECO:0000256" key="2">
    <source>
        <dbReference type="ARBA" id="ARBA00006247"/>
    </source>
</evidence>
<comment type="catalytic activity">
    <reaction evidence="18">
        <text>an N-acyl-L-amino acid + H2O = an L-alpha-amino acid + a carboxylate</text>
        <dbReference type="Rhea" id="RHEA:15565"/>
        <dbReference type="ChEBI" id="CHEBI:15377"/>
        <dbReference type="ChEBI" id="CHEBI:29067"/>
        <dbReference type="ChEBI" id="CHEBI:59869"/>
        <dbReference type="ChEBI" id="CHEBI:59874"/>
        <dbReference type="EC" id="3.5.1.14"/>
    </reaction>
    <physiologicalReaction direction="left-to-right" evidence="18">
        <dbReference type="Rhea" id="RHEA:15566"/>
    </physiologicalReaction>
    <physiologicalReaction direction="right-to-left" evidence="18">
        <dbReference type="Rhea" id="RHEA:15567"/>
    </physiologicalReaction>
</comment>
<evidence type="ECO:0000256" key="11">
    <source>
        <dbReference type="ARBA" id="ARBA00047723"/>
    </source>
</evidence>
<dbReference type="FunFam" id="3.40.630.10:FF:000027">
    <property type="entry name" value="N-fatty-acyl-amino acid synthase/hydrolase PM20D1"/>
    <property type="match status" value="1"/>
</dbReference>
<dbReference type="GO" id="GO:0043605">
    <property type="term" value="P:amide catabolic process"/>
    <property type="evidence" value="ECO:0007669"/>
    <property type="project" value="UniProtKB-ARBA"/>
</dbReference>
<comment type="similarity">
    <text evidence="2">Belongs to the peptidase M20A family.</text>
</comment>
<sequence>MTAHWRNPVGTLLGVFVVGVAVLVALLLIRTYTLAETKRVWLDKGALEAELTQEEREQLLEALKGAIRIPTVSFSETEQNNTALAEFGQYIRKAFPLVFSSSLIQHEVVGGYSHLFTVRGSDNNLQPYMLLAHFDVVPATPEGWEVPPFSGEEHNGFIYGRGTIDDKNCVIGILQALEFLLKRGYKPRRSFYIGFGHDEEISGNYGAMKIVETLQSRGIRLSYLLDEGFAVLDGVIHGTRRPVALIGTTEKGQITLNLSVEKPPGHSSMPPRQTSIGILSEAMSRLEKNPMPNMFGNGPESSTFEDLAGEFVFPLNIVMANLWLFSPIVSRIMEQTPSGNAFVRTTTALSIFNAGIKSNVIPPIARAIVNFRLHPAHTVEEVLNIVRNTIMDEQVVLSVVKAFDPLPVSPYDEENFGYQTLKRTIHHVYSAAPVAPGVCVGNTDSRHFVNLTDSIYRFSPIVMKPEDLSRIHGLNERISKEGLEAIVQFYYQLIQNSDSEKVPGPHHIPEEL</sequence>
<evidence type="ECO:0000256" key="23">
    <source>
        <dbReference type="ARBA" id="ARBA00048840"/>
    </source>
</evidence>
<comment type="pathway">
    <text evidence="1">Lipid metabolism; fatty acid metabolism.</text>
</comment>
<comment type="catalytic activity">
    <reaction evidence="11">
        <text>N-octadecanoyl-L-phenylalanine + H2O = octadecanoate + L-phenylalanine</text>
        <dbReference type="Rhea" id="RHEA:64128"/>
        <dbReference type="ChEBI" id="CHEBI:15377"/>
        <dbReference type="ChEBI" id="CHEBI:25629"/>
        <dbReference type="ChEBI" id="CHEBI:58095"/>
        <dbReference type="ChEBI" id="CHEBI:149700"/>
    </reaction>
    <physiologicalReaction direction="left-to-right" evidence="11">
        <dbReference type="Rhea" id="RHEA:64129"/>
    </physiologicalReaction>
</comment>
<comment type="cofactor">
    <cofactor evidence="28">
        <name>Zn(2+)</name>
        <dbReference type="ChEBI" id="CHEBI:29105"/>
    </cofactor>
    <text evidence="28">Binds 2 Zn(2+) ions per subunit.</text>
</comment>
<evidence type="ECO:0000256" key="16">
    <source>
        <dbReference type="ARBA" id="ARBA00048380"/>
    </source>
</evidence>
<keyword evidence="3" id="KW-0645">Protease</keyword>
<comment type="catalytic activity">
    <reaction evidence="15">
        <text>N-(9Z-octadecenoyl)-L-methionine + H2O = (9Z)-octadecenoate + L-methionine</text>
        <dbReference type="Rhea" id="RHEA:64144"/>
        <dbReference type="ChEBI" id="CHEBI:15377"/>
        <dbReference type="ChEBI" id="CHEBI:30823"/>
        <dbReference type="ChEBI" id="CHEBI:57844"/>
        <dbReference type="ChEBI" id="CHEBI:149732"/>
    </reaction>
    <physiologicalReaction direction="left-to-right" evidence="15">
        <dbReference type="Rhea" id="RHEA:64145"/>
    </physiologicalReaction>
</comment>
<dbReference type="GO" id="GO:0046872">
    <property type="term" value="F:metal ion binding"/>
    <property type="evidence" value="ECO:0007669"/>
    <property type="project" value="UniProtKB-KW"/>
</dbReference>
<dbReference type="InterPro" id="IPR011650">
    <property type="entry name" value="Peptidase_M20_dimer"/>
</dbReference>
<keyword evidence="29" id="KW-0812">Transmembrane</keyword>
<comment type="catalytic activity">
    <reaction evidence="25">
        <text>N-(5Z,8Z,11Z,14Z-eicosatetraenoyl)-L-serine + H2O = (5Z,8Z,11Z,14Z)-eicosatetraenoate + L-serine</text>
        <dbReference type="Rhea" id="RHEA:64116"/>
        <dbReference type="ChEBI" id="CHEBI:15377"/>
        <dbReference type="ChEBI" id="CHEBI:32395"/>
        <dbReference type="ChEBI" id="CHEBI:33384"/>
        <dbReference type="ChEBI" id="CHEBI:149697"/>
    </reaction>
    <physiologicalReaction direction="left-to-right" evidence="25">
        <dbReference type="Rhea" id="RHEA:64117"/>
    </physiologicalReaction>
    <physiologicalReaction direction="right-to-left" evidence="25">
        <dbReference type="Rhea" id="RHEA:64118"/>
    </physiologicalReaction>
</comment>
<dbReference type="EMBL" id="OW240912">
    <property type="protein sequence ID" value="CAH2221048.1"/>
    <property type="molecule type" value="Genomic_DNA"/>
</dbReference>
<comment type="catalytic activity">
    <reaction evidence="23">
        <text>an N-acyl-aromatic L-alpha-amino acid + H2O = an aromatic L-alpha-amino acid + a carboxylate</text>
        <dbReference type="Rhea" id="RHEA:54184"/>
        <dbReference type="ChEBI" id="CHEBI:15377"/>
        <dbReference type="ChEBI" id="CHEBI:29067"/>
        <dbReference type="ChEBI" id="CHEBI:84824"/>
        <dbReference type="ChEBI" id="CHEBI:138093"/>
        <dbReference type="EC" id="3.5.1.114"/>
    </reaction>
    <physiologicalReaction direction="left-to-right" evidence="23">
        <dbReference type="Rhea" id="RHEA:54185"/>
    </physiologicalReaction>
    <physiologicalReaction direction="right-to-left" evidence="23">
        <dbReference type="Rhea" id="RHEA:54186"/>
    </physiologicalReaction>
</comment>
<evidence type="ECO:0000256" key="14">
    <source>
        <dbReference type="ARBA" id="ARBA00047879"/>
    </source>
</evidence>
<dbReference type="AlphaFoldDB" id="A0AAD1QZU0"/>
<evidence type="ECO:0000256" key="24">
    <source>
        <dbReference type="ARBA" id="ARBA00048879"/>
    </source>
</evidence>
<feature type="binding site" evidence="28">
    <location>
        <position position="227"/>
    </location>
    <ligand>
        <name>Zn(2+)</name>
        <dbReference type="ChEBI" id="CHEBI:29105"/>
        <label>1</label>
    </ligand>
</feature>
<evidence type="ECO:0000256" key="8">
    <source>
        <dbReference type="ARBA" id="ARBA00046147"/>
    </source>
</evidence>
<dbReference type="GO" id="GO:0005576">
    <property type="term" value="C:extracellular region"/>
    <property type="evidence" value="ECO:0007669"/>
    <property type="project" value="UniProtKB-ARBA"/>
</dbReference>
<evidence type="ECO:0000259" key="30">
    <source>
        <dbReference type="Pfam" id="PF07687"/>
    </source>
</evidence>
<feature type="active site" evidence="27">
    <location>
        <position position="135"/>
    </location>
</feature>
<dbReference type="GO" id="GO:0043604">
    <property type="term" value="P:amide biosynthetic process"/>
    <property type="evidence" value="ECO:0007669"/>
    <property type="project" value="TreeGrafter"/>
</dbReference>
<keyword evidence="29" id="KW-0472">Membrane</keyword>
<dbReference type="GO" id="GO:0006508">
    <property type="term" value="P:proteolysis"/>
    <property type="evidence" value="ECO:0007669"/>
    <property type="project" value="UniProtKB-KW"/>
</dbReference>
<organism evidence="31 32">
    <name type="scientific">Pelobates cultripes</name>
    <name type="common">Western spadefoot toad</name>
    <dbReference type="NCBI Taxonomy" id="61616"/>
    <lineage>
        <taxon>Eukaryota</taxon>
        <taxon>Metazoa</taxon>
        <taxon>Chordata</taxon>
        <taxon>Craniata</taxon>
        <taxon>Vertebrata</taxon>
        <taxon>Euteleostomi</taxon>
        <taxon>Amphibia</taxon>
        <taxon>Batrachia</taxon>
        <taxon>Anura</taxon>
        <taxon>Pelobatoidea</taxon>
        <taxon>Pelobatidae</taxon>
        <taxon>Pelobates</taxon>
    </lineage>
</organism>
<comment type="catalytic activity">
    <reaction evidence="17">
        <text>N-(5Z,8Z,11Z,14Z)-eicosatetraenoyl-glycine + H2O = (5Z,8Z,11Z,14Z)-eicosatetraenoate + glycine</text>
        <dbReference type="Rhea" id="RHEA:64108"/>
        <dbReference type="ChEBI" id="CHEBI:15377"/>
        <dbReference type="ChEBI" id="CHEBI:32395"/>
        <dbReference type="ChEBI" id="CHEBI:57305"/>
        <dbReference type="ChEBI" id="CHEBI:59002"/>
    </reaction>
    <physiologicalReaction direction="left-to-right" evidence="17">
        <dbReference type="Rhea" id="RHEA:64109"/>
    </physiologicalReaction>
    <physiologicalReaction direction="right-to-left" evidence="17">
        <dbReference type="Rhea" id="RHEA:64110"/>
    </physiologicalReaction>
</comment>
<evidence type="ECO:0000256" key="1">
    <source>
        <dbReference type="ARBA" id="ARBA00004872"/>
    </source>
</evidence>
<dbReference type="Pfam" id="PF07687">
    <property type="entry name" value="M20_dimer"/>
    <property type="match status" value="1"/>
</dbReference>
<name>A0AAD1QZU0_PELCU</name>
<comment type="catalytic activity">
    <reaction evidence="12">
        <text>N-(9Z-octadecenoyl)-L-tyrosine + H2O = L-tyrosine + (9Z)-octadecenoate</text>
        <dbReference type="Rhea" id="RHEA:64184"/>
        <dbReference type="ChEBI" id="CHEBI:15377"/>
        <dbReference type="ChEBI" id="CHEBI:30823"/>
        <dbReference type="ChEBI" id="CHEBI:58315"/>
        <dbReference type="ChEBI" id="CHEBI:149734"/>
    </reaction>
    <physiologicalReaction direction="left-to-right" evidence="12">
        <dbReference type="Rhea" id="RHEA:64185"/>
    </physiologicalReaction>
</comment>
<evidence type="ECO:0000256" key="7">
    <source>
        <dbReference type="ARBA" id="ARBA00034698"/>
    </source>
</evidence>
<dbReference type="PIRSF" id="PIRSF036696">
    <property type="entry name" value="ACY-1"/>
    <property type="match status" value="1"/>
</dbReference>
<comment type="catalytic activity">
    <reaction evidence="22">
        <text>N-(9Z-octadecenoyl)-L-leucine + H2O = L-leucine + (9Z)-octadecenoate</text>
        <dbReference type="Rhea" id="RHEA:51360"/>
        <dbReference type="ChEBI" id="CHEBI:15377"/>
        <dbReference type="ChEBI" id="CHEBI:30823"/>
        <dbReference type="ChEBI" id="CHEBI:57427"/>
        <dbReference type="ChEBI" id="CHEBI:134035"/>
    </reaction>
    <physiologicalReaction direction="left-to-right" evidence="22">
        <dbReference type="Rhea" id="RHEA:51361"/>
    </physiologicalReaction>
    <physiologicalReaction direction="right-to-left" evidence="22">
        <dbReference type="Rhea" id="RHEA:51362"/>
    </physiologicalReaction>
</comment>
<evidence type="ECO:0000256" key="3">
    <source>
        <dbReference type="ARBA" id="ARBA00022670"/>
    </source>
</evidence>
<dbReference type="CDD" id="cd05674">
    <property type="entry name" value="M20_yscS"/>
    <property type="match status" value="1"/>
</dbReference>
<feature type="binding site" evidence="28">
    <location>
        <position position="133"/>
    </location>
    <ligand>
        <name>Zn(2+)</name>
        <dbReference type="ChEBI" id="CHEBI:29105"/>
        <label>1</label>
    </ligand>
</feature>
<evidence type="ECO:0000313" key="32">
    <source>
        <dbReference type="Proteomes" id="UP001295444"/>
    </source>
</evidence>
<keyword evidence="32" id="KW-1185">Reference proteome</keyword>
<feature type="binding site" evidence="28">
    <location>
        <position position="200"/>
    </location>
    <ligand>
        <name>Zn(2+)</name>
        <dbReference type="ChEBI" id="CHEBI:29105"/>
        <label>2</label>
    </ligand>
</feature>
<feature type="binding site" evidence="28">
    <location>
        <position position="472"/>
    </location>
    <ligand>
        <name>Zn(2+)</name>
        <dbReference type="ChEBI" id="CHEBI:29105"/>
        <label>2</label>
    </ligand>
</feature>
<gene>
    <name evidence="31" type="ORF">PECUL_23A031350</name>
</gene>
<comment type="catalytic activity">
    <reaction evidence="19">
        <text>N-(9Z-octadecenoyl)-L-serine + H2O = L-serine + (9Z)-octadecenoate</text>
        <dbReference type="Rhea" id="RHEA:51352"/>
        <dbReference type="ChEBI" id="CHEBI:15377"/>
        <dbReference type="ChEBI" id="CHEBI:30823"/>
        <dbReference type="ChEBI" id="CHEBI:33384"/>
        <dbReference type="ChEBI" id="CHEBI:134031"/>
    </reaction>
    <physiologicalReaction direction="left-to-right" evidence="19">
        <dbReference type="Rhea" id="RHEA:51353"/>
    </physiologicalReaction>
</comment>
<dbReference type="PANTHER" id="PTHR45962:SF1">
    <property type="entry name" value="N-FATTY-ACYL-AMINO ACID SYNTHASE_HYDROLASE PM20D1"/>
    <property type="match status" value="1"/>
</dbReference>
<comment type="catalytic activity">
    <reaction evidence="14">
        <text>N-hexadecanoyl-L-phenylalanine + H2O = hexadecanoate + L-phenylalanine</text>
        <dbReference type="Rhea" id="RHEA:64124"/>
        <dbReference type="ChEBI" id="CHEBI:7896"/>
        <dbReference type="ChEBI" id="CHEBI:15377"/>
        <dbReference type="ChEBI" id="CHEBI:58095"/>
        <dbReference type="ChEBI" id="CHEBI:149699"/>
    </reaction>
    <physiologicalReaction direction="left-to-right" evidence="14">
        <dbReference type="Rhea" id="RHEA:64125"/>
    </physiologicalReaction>
</comment>
<dbReference type="Gene3D" id="3.40.630.10">
    <property type="entry name" value="Zn peptidases"/>
    <property type="match status" value="1"/>
</dbReference>
<dbReference type="GO" id="GO:1990845">
    <property type="term" value="P:adaptive thermogenesis"/>
    <property type="evidence" value="ECO:0007669"/>
    <property type="project" value="UniProtKB-ARBA"/>
</dbReference>
<feature type="transmembrane region" description="Helical" evidence="29">
    <location>
        <begin position="12"/>
        <end position="29"/>
    </location>
</feature>
<comment type="pathway">
    <text evidence="7">Amino-acid metabolism.</text>
</comment>
<comment type="catalytic activity">
    <reaction evidence="24">
        <text>L-phenylalanine + (9Z)-octadecenoate = N-(9Z-octadecenoyl)-L-phenylalanine + H2O</text>
        <dbReference type="Rhea" id="RHEA:51300"/>
        <dbReference type="ChEBI" id="CHEBI:15377"/>
        <dbReference type="ChEBI" id="CHEBI:30823"/>
        <dbReference type="ChEBI" id="CHEBI:58095"/>
        <dbReference type="ChEBI" id="CHEBI:134020"/>
    </reaction>
    <physiologicalReaction direction="left-to-right" evidence="24">
        <dbReference type="Rhea" id="RHEA:51301"/>
    </physiologicalReaction>
    <physiologicalReaction direction="right-to-left" evidence="24">
        <dbReference type="Rhea" id="RHEA:51302"/>
    </physiologicalReaction>
</comment>
<comment type="catalytic activity">
    <reaction evidence="16">
        <text>N-(9Z-octadecenoyl)-L-asparagine + H2O = L-asparagine + (9Z)-octadecenoate</text>
        <dbReference type="Rhea" id="RHEA:64136"/>
        <dbReference type="ChEBI" id="CHEBI:15377"/>
        <dbReference type="ChEBI" id="CHEBI:30823"/>
        <dbReference type="ChEBI" id="CHEBI:58048"/>
        <dbReference type="ChEBI" id="CHEBI:149730"/>
    </reaction>
    <physiologicalReaction direction="left-to-right" evidence="16">
        <dbReference type="Rhea" id="RHEA:64137"/>
    </physiologicalReaction>
</comment>
<evidence type="ECO:0000256" key="6">
    <source>
        <dbReference type="ARBA" id="ARBA00022833"/>
    </source>
</evidence>
<keyword evidence="29" id="KW-1133">Transmembrane helix</keyword>
<evidence type="ECO:0000256" key="17">
    <source>
        <dbReference type="ARBA" id="ARBA00048402"/>
    </source>
</evidence>
<dbReference type="GO" id="GO:0006629">
    <property type="term" value="P:lipid metabolic process"/>
    <property type="evidence" value="ECO:0007669"/>
    <property type="project" value="UniProtKB-ARBA"/>
</dbReference>
<evidence type="ECO:0000256" key="15">
    <source>
        <dbReference type="ARBA" id="ARBA00048145"/>
    </source>
</evidence>
<comment type="catalytic activity">
    <reaction evidence="21">
        <text>N-(9Z-octadecenoyl)-L-tryptophan + H2O = L-tryptophan + (9Z)-octadecenoate</text>
        <dbReference type="Rhea" id="RHEA:64176"/>
        <dbReference type="ChEBI" id="CHEBI:15377"/>
        <dbReference type="ChEBI" id="CHEBI:30823"/>
        <dbReference type="ChEBI" id="CHEBI:57912"/>
        <dbReference type="ChEBI" id="CHEBI:149733"/>
    </reaction>
    <physiologicalReaction direction="left-to-right" evidence="21">
        <dbReference type="Rhea" id="RHEA:64177"/>
    </physiologicalReaction>
</comment>
<feature type="active site" description="Proton acceptor" evidence="27">
    <location>
        <position position="199"/>
    </location>
</feature>
<evidence type="ECO:0000256" key="9">
    <source>
        <dbReference type="ARBA" id="ARBA00047450"/>
    </source>
</evidence>
<evidence type="ECO:0000256" key="19">
    <source>
        <dbReference type="ARBA" id="ARBA00048597"/>
    </source>
</evidence>
<evidence type="ECO:0000256" key="28">
    <source>
        <dbReference type="PIRSR" id="PIRSR036696-2"/>
    </source>
</evidence>
<reference evidence="31" key="1">
    <citation type="submission" date="2022-03" db="EMBL/GenBank/DDBJ databases">
        <authorList>
            <person name="Alioto T."/>
            <person name="Alioto T."/>
            <person name="Gomez Garrido J."/>
        </authorList>
    </citation>
    <scope>NUCLEOTIDE SEQUENCE</scope>
</reference>
<evidence type="ECO:0000256" key="10">
    <source>
        <dbReference type="ARBA" id="ARBA00047567"/>
    </source>
</evidence>
<evidence type="ECO:0000256" key="5">
    <source>
        <dbReference type="ARBA" id="ARBA00022801"/>
    </source>
</evidence>
<evidence type="ECO:0000256" key="20">
    <source>
        <dbReference type="ARBA" id="ARBA00048729"/>
    </source>
</evidence>
<dbReference type="GO" id="GO:0008233">
    <property type="term" value="F:peptidase activity"/>
    <property type="evidence" value="ECO:0007669"/>
    <property type="project" value="UniProtKB-KW"/>
</dbReference>
<evidence type="ECO:0000256" key="4">
    <source>
        <dbReference type="ARBA" id="ARBA00022723"/>
    </source>
</evidence>
<dbReference type="GO" id="GO:0004046">
    <property type="term" value="F:aminoacylase activity"/>
    <property type="evidence" value="ECO:0007669"/>
    <property type="project" value="UniProtKB-EC"/>
</dbReference>
<accession>A0AAD1QZU0</accession>
<dbReference type="SUPFAM" id="SSF55031">
    <property type="entry name" value="Bacterial exopeptidase dimerisation domain"/>
    <property type="match status" value="1"/>
</dbReference>
<dbReference type="Proteomes" id="UP001295444">
    <property type="component" value="Chromosome 01"/>
</dbReference>
<dbReference type="InterPro" id="IPR036264">
    <property type="entry name" value="Bact_exopeptidase_dim_dom"/>
</dbReference>
<comment type="catalytic activity">
    <reaction evidence="10">
        <text>N-(4Z,7Z,10Z,13Z,16Z,19Z-docosahexaenoyl)-L-phenylalanine + H2O = (4Z,7Z,10Z,13Z,16Z,19Z)-docosahexaenoate + L-phenylalanine</text>
        <dbReference type="Rhea" id="RHEA:64132"/>
        <dbReference type="ChEBI" id="CHEBI:15377"/>
        <dbReference type="ChEBI" id="CHEBI:58095"/>
        <dbReference type="ChEBI" id="CHEBI:77016"/>
        <dbReference type="ChEBI" id="CHEBI:149701"/>
    </reaction>
    <physiologicalReaction direction="left-to-right" evidence="10">
        <dbReference type="Rhea" id="RHEA:64133"/>
    </physiologicalReaction>
</comment>
<keyword evidence="6 28" id="KW-0862">Zinc</keyword>
<evidence type="ECO:0000256" key="13">
    <source>
        <dbReference type="ARBA" id="ARBA00047874"/>
    </source>
</evidence>
<evidence type="ECO:0000256" key="12">
    <source>
        <dbReference type="ARBA" id="ARBA00047866"/>
    </source>
</evidence>
<comment type="catalytic activity">
    <reaction evidence="9">
        <text>(9Z)-octadecenoate + glycine = N-(9Z-octadecenoyl)glycine + H2O</text>
        <dbReference type="Rhea" id="RHEA:51316"/>
        <dbReference type="ChEBI" id="CHEBI:15377"/>
        <dbReference type="ChEBI" id="CHEBI:30823"/>
        <dbReference type="ChEBI" id="CHEBI:57305"/>
        <dbReference type="ChEBI" id="CHEBI:133992"/>
    </reaction>
    <physiologicalReaction direction="right-to-left" evidence="9">
        <dbReference type="Rhea" id="RHEA:51318"/>
    </physiologicalReaction>
</comment>
<dbReference type="Pfam" id="PF01546">
    <property type="entry name" value="Peptidase_M20"/>
    <property type="match status" value="1"/>
</dbReference>
<keyword evidence="4 28" id="KW-0479">Metal-binding</keyword>
<comment type="catalytic activity">
    <reaction evidence="13">
        <text>(5Z,8Z,11Z,14Z)-eicosatetraenoate + L-phenylalanine = N-(5Z,8Z,11Z,14Z-eicosatetraenoyl)-L-phenylalanine + H2O</text>
        <dbReference type="Rhea" id="RHEA:51312"/>
        <dbReference type="ChEBI" id="CHEBI:15377"/>
        <dbReference type="ChEBI" id="CHEBI:32395"/>
        <dbReference type="ChEBI" id="CHEBI:58095"/>
        <dbReference type="ChEBI" id="CHEBI:134022"/>
    </reaction>
    <physiologicalReaction direction="left-to-right" evidence="13">
        <dbReference type="Rhea" id="RHEA:51313"/>
    </physiologicalReaction>
    <physiologicalReaction direction="right-to-left" evidence="13">
        <dbReference type="Rhea" id="RHEA:51314"/>
    </physiologicalReaction>
</comment>
<dbReference type="SUPFAM" id="SSF53187">
    <property type="entry name" value="Zn-dependent exopeptidases"/>
    <property type="match status" value="1"/>
</dbReference>
<feature type="domain" description="Peptidase M20 dimerisation" evidence="30">
    <location>
        <begin position="249"/>
        <end position="393"/>
    </location>
</feature>
<dbReference type="Gene3D" id="1.10.150.900">
    <property type="match status" value="1"/>
</dbReference>
<dbReference type="PANTHER" id="PTHR45962">
    <property type="entry name" value="N-FATTY-ACYL-AMINO ACID SYNTHASE/HYDROLASE PM20D1"/>
    <property type="match status" value="1"/>
</dbReference>
<dbReference type="FunFam" id="1.10.150.900:FF:000003">
    <property type="entry name" value="N-fatty-acyl-amino acid synthase/hydrolase PM20D1"/>
    <property type="match status" value="1"/>
</dbReference>
<dbReference type="InterPro" id="IPR047177">
    <property type="entry name" value="Pept_M20A"/>
</dbReference>
<evidence type="ECO:0000256" key="18">
    <source>
        <dbReference type="ARBA" id="ARBA00048579"/>
    </source>
</evidence>